<proteinExistence type="predicted"/>
<evidence type="ECO:0000313" key="2">
    <source>
        <dbReference type="EMBL" id="ONM42771.1"/>
    </source>
</evidence>
<dbReference type="AlphaFoldDB" id="A0A1S8DCR6"/>
<evidence type="ECO:0000313" key="3">
    <source>
        <dbReference type="Proteomes" id="UP000242847"/>
    </source>
</evidence>
<dbReference type="SMART" id="SM00953">
    <property type="entry name" value="RES"/>
    <property type="match status" value="1"/>
</dbReference>
<gene>
    <name evidence="2" type="ORF">BXT89_16325</name>
</gene>
<comment type="caution">
    <text evidence="2">The sequence shown here is derived from an EMBL/GenBank/DDBJ whole genome shotgun (WGS) entry which is preliminary data.</text>
</comment>
<dbReference type="STRING" id="254161.SAMN05216256_11720"/>
<dbReference type="EMBL" id="MUBC01000048">
    <property type="protein sequence ID" value="ONM42771.1"/>
    <property type="molecule type" value="Genomic_DNA"/>
</dbReference>
<reference evidence="2 3" key="1">
    <citation type="submission" date="2017-01" db="EMBL/GenBank/DDBJ databases">
        <title>Draft genome sequence of Pseudomonas pachastrellae type strain CCUG 46540T from a deep sea.</title>
        <authorList>
            <person name="Gomila M."/>
            <person name="Mulet M."/>
            <person name="Lalucat J."/>
            <person name="Garcia-Valdes E."/>
        </authorList>
    </citation>
    <scope>NUCLEOTIDE SEQUENCE [LARGE SCALE GENOMIC DNA]</scope>
    <source>
        <strain evidence="2 3">CCUG 46540</strain>
    </source>
</reference>
<dbReference type="Pfam" id="PF08808">
    <property type="entry name" value="RES"/>
    <property type="match status" value="1"/>
</dbReference>
<protein>
    <recommendedName>
        <fullName evidence="1">RES domain-containing protein</fullName>
    </recommendedName>
</protein>
<keyword evidence="3" id="KW-1185">Reference proteome</keyword>
<dbReference type="Proteomes" id="UP000242847">
    <property type="component" value="Unassembled WGS sequence"/>
</dbReference>
<name>A0A1S8DCR6_9GAMM</name>
<organism evidence="2 3">
    <name type="scientific">Halopseudomonas pachastrellae</name>
    <dbReference type="NCBI Taxonomy" id="254161"/>
    <lineage>
        <taxon>Bacteria</taxon>
        <taxon>Pseudomonadati</taxon>
        <taxon>Pseudomonadota</taxon>
        <taxon>Gammaproteobacteria</taxon>
        <taxon>Pseudomonadales</taxon>
        <taxon>Pseudomonadaceae</taxon>
        <taxon>Halopseudomonas</taxon>
    </lineage>
</organism>
<dbReference type="RefSeq" id="WP_083728774.1">
    <property type="nucleotide sequence ID" value="NZ_FOUD01000017.1"/>
</dbReference>
<accession>A0A1S8DCR6</accession>
<sequence>MVSAASSAPSITGYRLINSKYPSTSLFDDVADADDFHALFLLQELTNPRLQNELGNLQLINTADIPFGINGCNMATAPFTHVNPAGSRFSNGSYGVLYVADTIETAVLEVRHHQQLYWSKVPALAYERMLFRGLRCTFADHGLLDLTDRPMSDPVYAPADYSASQAFGASLRKDGANGVKYWSVRNQTQHALCWGLFTPKIVHSCVQTAAYEMIWSDGITSVGKLSVF</sequence>
<feature type="domain" description="RES" evidence="1">
    <location>
        <begin position="78"/>
        <end position="208"/>
    </location>
</feature>
<dbReference type="InterPro" id="IPR014914">
    <property type="entry name" value="RES_dom"/>
</dbReference>
<dbReference type="OrthoDB" id="9795903at2"/>
<evidence type="ECO:0000259" key="1">
    <source>
        <dbReference type="SMART" id="SM00953"/>
    </source>
</evidence>